<name>A0ABQ8IDX2_9ROSI</name>
<feature type="compositionally biased region" description="Polar residues" evidence="1">
    <location>
        <begin position="45"/>
        <end position="69"/>
    </location>
</feature>
<dbReference type="PANTHER" id="PTHR34660:SF7">
    <property type="entry name" value="DNA LIGASE-LIKE PROTEIN"/>
    <property type="match status" value="1"/>
</dbReference>
<dbReference type="PANTHER" id="PTHR34660">
    <property type="entry name" value="MYB-LIKE PROTEIN X"/>
    <property type="match status" value="1"/>
</dbReference>
<reference evidence="2 3" key="1">
    <citation type="submission" date="2021-02" db="EMBL/GenBank/DDBJ databases">
        <title>Plant Genome Project.</title>
        <authorList>
            <person name="Zhang R.-G."/>
        </authorList>
    </citation>
    <scope>NUCLEOTIDE SEQUENCE [LARGE SCALE GENOMIC DNA]</scope>
    <source>
        <tissue evidence="2">Leaves</tissue>
    </source>
</reference>
<feature type="region of interest" description="Disordered" evidence="1">
    <location>
        <begin position="34"/>
        <end position="69"/>
    </location>
</feature>
<evidence type="ECO:0000256" key="1">
    <source>
        <dbReference type="SAM" id="MobiDB-lite"/>
    </source>
</evidence>
<feature type="compositionally biased region" description="Low complexity" evidence="1">
    <location>
        <begin position="109"/>
        <end position="133"/>
    </location>
</feature>
<keyword evidence="3" id="KW-1185">Reference proteome</keyword>
<evidence type="ECO:0000313" key="3">
    <source>
        <dbReference type="Proteomes" id="UP000827721"/>
    </source>
</evidence>
<dbReference type="EMBL" id="JAFEMO010000002">
    <property type="protein sequence ID" value="KAH7574891.1"/>
    <property type="molecule type" value="Genomic_DNA"/>
</dbReference>
<sequence>MSRCIPFPPRGYVWKGVSGKALLEVIQLERSSLTEEHDHHGLYDSSDNTENVRPKSVTQEQLSSASTASSVQHIESQFRELMVHCVPSPIQTEHCEFDDQEWLFERRLPPSSSSSRKNPPAVSSASNADDDSCLASSSTYPSARYLPRADIYALPYTVLF</sequence>
<organism evidence="2 3">
    <name type="scientific">Xanthoceras sorbifolium</name>
    <dbReference type="NCBI Taxonomy" id="99658"/>
    <lineage>
        <taxon>Eukaryota</taxon>
        <taxon>Viridiplantae</taxon>
        <taxon>Streptophyta</taxon>
        <taxon>Embryophyta</taxon>
        <taxon>Tracheophyta</taxon>
        <taxon>Spermatophyta</taxon>
        <taxon>Magnoliopsida</taxon>
        <taxon>eudicotyledons</taxon>
        <taxon>Gunneridae</taxon>
        <taxon>Pentapetalae</taxon>
        <taxon>rosids</taxon>
        <taxon>malvids</taxon>
        <taxon>Sapindales</taxon>
        <taxon>Sapindaceae</taxon>
        <taxon>Xanthoceroideae</taxon>
        <taxon>Xanthoceras</taxon>
    </lineage>
</organism>
<comment type="caution">
    <text evidence="2">The sequence shown here is derived from an EMBL/GenBank/DDBJ whole genome shotgun (WGS) entry which is preliminary data.</text>
</comment>
<gene>
    <name evidence="2" type="ORF">JRO89_XS02G0018200</name>
</gene>
<dbReference type="Proteomes" id="UP000827721">
    <property type="component" value="Unassembled WGS sequence"/>
</dbReference>
<proteinExistence type="predicted"/>
<feature type="region of interest" description="Disordered" evidence="1">
    <location>
        <begin position="108"/>
        <end position="133"/>
    </location>
</feature>
<protein>
    <submittedName>
        <fullName evidence="2">Uncharacterized protein</fullName>
    </submittedName>
</protein>
<accession>A0ABQ8IDX2</accession>
<evidence type="ECO:0000313" key="2">
    <source>
        <dbReference type="EMBL" id="KAH7574891.1"/>
    </source>
</evidence>